<comment type="function">
    <text evidence="2">Removal of H(2)O(2), oxidation of toxic reductants, biosynthesis and degradation of lignin, suberization, auxin catabolism, response to environmental stresses such as wounding, pathogen attack and oxidative stress. These functions might be dependent on each isozyme/isoform in each plant tissue.</text>
</comment>
<evidence type="ECO:0000313" key="21">
    <source>
        <dbReference type="Proteomes" id="UP000323000"/>
    </source>
</evidence>
<comment type="similarity">
    <text evidence="3">Belongs to the peroxidase family. Ascorbate peroxidase subfamily.</text>
</comment>
<dbReference type="GO" id="GO:0140825">
    <property type="term" value="F:lactoperoxidase activity"/>
    <property type="evidence" value="ECO:0007669"/>
    <property type="project" value="UniProtKB-EC"/>
</dbReference>
<accession>A0A5C7IGM1</accession>
<feature type="binding site" evidence="15">
    <location>
        <position position="97"/>
    </location>
    <ligand>
        <name>Ca(2+)</name>
        <dbReference type="ChEBI" id="CHEBI:29108"/>
        <label>1</label>
    </ligand>
</feature>
<dbReference type="EC" id="1.11.1.7" evidence="4 17"/>
<keyword evidence="11 16" id="KW-1015">Disulfide bond</keyword>
<evidence type="ECO:0000256" key="17">
    <source>
        <dbReference type="RuleBase" id="RU362060"/>
    </source>
</evidence>
<evidence type="ECO:0000256" key="4">
    <source>
        <dbReference type="ARBA" id="ARBA00012313"/>
    </source>
</evidence>
<dbReference type="GO" id="GO:0042744">
    <property type="term" value="P:hydrogen peroxide catabolic process"/>
    <property type="evidence" value="ECO:0007669"/>
    <property type="project" value="UniProtKB-KW"/>
</dbReference>
<feature type="binding site" evidence="15">
    <location>
        <position position="284"/>
    </location>
    <ligand>
        <name>Ca(2+)</name>
        <dbReference type="ChEBI" id="CHEBI:29108"/>
        <label>2</label>
    </ligand>
</feature>
<keyword evidence="9 17" id="KW-0560">Oxidoreductase</keyword>
<evidence type="ECO:0000256" key="15">
    <source>
        <dbReference type="PIRSR" id="PIRSR600823-3"/>
    </source>
</evidence>
<dbReference type="FunFam" id="1.10.420.10:FF:000001">
    <property type="entry name" value="Peroxidase"/>
    <property type="match status" value="1"/>
</dbReference>
<evidence type="ECO:0000256" key="2">
    <source>
        <dbReference type="ARBA" id="ARBA00002322"/>
    </source>
</evidence>
<dbReference type="PROSITE" id="PS50873">
    <property type="entry name" value="PEROXIDASE_4"/>
    <property type="match status" value="1"/>
</dbReference>
<keyword evidence="8 15" id="KW-0106">Calcium</keyword>
<dbReference type="InterPro" id="IPR033905">
    <property type="entry name" value="Secretory_peroxidase"/>
</dbReference>
<keyword evidence="17" id="KW-0964">Secreted</keyword>
<evidence type="ECO:0000259" key="19">
    <source>
        <dbReference type="PROSITE" id="PS50873"/>
    </source>
</evidence>
<dbReference type="InterPro" id="IPR019793">
    <property type="entry name" value="Peroxidases_heam-ligand_BS"/>
</dbReference>
<dbReference type="AlphaFoldDB" id="A0A5C7IGM1"/>
<evidence type="ECO:0000256" key="9">
    <source>
        <dbReference type="ARBA" id="ARBA00023002"/>
    </source>
</evidence>
<feature type="disulfide bond" evidence="16">
    <location>
        <begin position="148"/>
        <end position="354"/>
    </location>
</feature>
<dbReference type="PANTHER" id="PTHR31388:SF270">
    <property type="entry name" value="PEROXIDASE 22-RELATED"/>
    <property type="match status" value="1"/>
</dbReference>
<organism evidence="20 21">
    <name type="scientific">Acer yangbiense</name>
    <dbReference type="NCBI Taxonomy" id="1000413"/>
    <lineage>
        <taxon>Eukaryota</taxon>
        <taxon>Viridiplantae</taxon>
        <taxon>Streptophyta</taxon>
        <taxon>Embryophyta</taxon>
        <taxon>Tracheophyta</taxon>
        <taxon>Spermatophyta</taxon>
        <taxon>Magnoliopsida</taxon>
        <taxon>eudicotyledons</taxon>
        <taxon>Gunneridae</taxon>
        <taxon>Pentapetalae</taxon>
        <taxon>rosids</taxon>
        <taxon>malvids</taxon>
        <taxon>Sapindales</taxon>
        <taxon>Sapindaceae</taxon>
        <taxon>Hippocastanoideae</taxon>
        <taxon>Acereae</taxon>
        <taxon>Acer</taxon>
    </lineage>
</organism>
<keyword evidence="18" id="KW-0472">Membrane</keyword>
<keyword evidence="12" id="KW-0325">Glycoprotein</keyword>
<dbReference type="CDD" id="cd00693">
    <property type="entry name" value="secretory_peroxidase"/>
    <property type="match status" value="1"/>
</dbReference>
<evidence type="ECO:0000256" key="11">
    <source>
        <dbReference type="ARBA" id="ARBA00023157"/>
    </source>
</evidence>
<dbReference type="Proteomes" id="UP000323000">
    <property type="component" value="Chromosome 2"/>
</dbReference>
<evidence type="ECO:0000313" key="20">
    <source>
        <dbReference type="EMBL" id="TXG68291.1"/>
    </source>
</evidence>
<feature type="binding site" evidence="15">
    <location>
        <position position="101"/>
    </location>
    <ligand>
        <name>Ca(2+)</name>
        <dbReference type="ChEBI" id="CHEBI:29108"/>
        <label>1</label>
    </ligand>
</feature>
<dbReference type="InterPro" id="IPR010255">
    <property type="entry name" value="Haem_peroxidase_sf"/>
</dbReference>
<comment type="cofactor">
    <cofactor evidence="15 17">
        <name>heme b</name>
        <dbReference type="ChEBI" id="CHEBI:60344"/>
    </cofactor>
    <text evidence="15 17">Binds 1 heme b (iron(II)-protoporphyrin IX) group per subunit.</text>
</comment>
<evidence type="ECO:0000256" key="8">
    <source>
        <dbReference type="ARBA" id="ARBA00022837"/>
    </source>
</evidence>
<dbReference type="InterPro" id="IPR002016">
    <property type="entry name" value="Haem_peroxidase"/>
</dbReference>
<dbReference type="GO" id="GO:0005576">
    <property type="term" value="C:extracellular region"/>
    <property type="evidence" value="ECO:0007669"/>
    <property type="project" value="UniProtKB-SubCell"/>
</dbReference>
<keyword evidence="13 17" id="KW-0376">Hydrogen peroxide</keyword>
<dbReference type="Gene3D" id="1.10.420.10">
    <property type="entry name" value="Peroxidase, domain 2"/>
    <property type="match status" value="1"/>
</dbReference>
<evidence type="ECO:0000256" key="7">
    <source>
        <dbReference type="ARBA" id="ARBA00022723"/>
    </source>
</evidence>
<evidence type="ECO:0000256" key="14">
    <source>
        <dbReference type="PIRSR" id="PIRSR600823-2"/>
    </source>
</evidence>
<comment type="caution">
    <text evidence="20">The sequence shown here is derived from an EMBL/GenBank/DDBJ whole genome shotgun (WGS) entry which is preliminary data.</text>
</comment>
<dbReference type="GO" id="GO:0006979">
    <property type="term" value="P:response to oxidative stress"/>
    <property type="evidence" value="ECO:0007669"/>
    <property type="project" value="UniProtKB-UniRule"/>
</dbReference>
<dbReference type="Pfam" id="PF00141">
    <property type="entry name" value="peroxidase"/>
    <property type="match status" value="1"/>
</dbReference>
<feature type="binding site" evidence="15">
    <location>
        <position position="115"/>
    </location>
    <ligand>
        <name>Ca(2+)</name>
        <dbReference type="ChEBI" id="CHEBI:29108"/>
        <label>1</label>
    </ligand>
</feature>
<evidence type="ECO:0000256" key="16">
    <source>
        <dbReference type="PIRSR" id="PIRSR600823-5"/>
    </source>
</evidence>
<feature type="binding site" description="axial binding residue" evidence="15">
    <location>
        <position position="219"/>
    </location>
    <ligand>
        <name>heme b</name>
        <dbReference type="ChEBI" id="CHEBI:60344"/>
    </ligand>
    <ligandPart>
        <name>Fe</name>
        <dbReference type="ChEBI" id="CHEBI:18248"/>
    </ligandPart>
</feature>
<dbReference type="PRINTS" id="PR00461">
    <property type="entry name" value="PLPEROXIDASE"/>
</dbReference>
<gene>
    <name evidence="20" type="ORF">EZV62_003226</name>
</gene>
<dbReference type="PROSITE" id="PS00435">
    <property type="entry name" value="PEROXIDASE_1"/>
    <property type="match status" value="1"/>
</dbReference>
<feature type="binding site" evidence="15">
    <location>
        <position position="279"/>
    </location>
    <ligand>
        <name>Ca(2+)</name>
        <dbReference type="ChEBI" id="CHEBI:29108"/>
        <label>2</label>
    </ligand>
</feature>
<evidence type="ECO:0000256" key="18">
    <source>
        <dbReference type="SAM" id="Phobius"/>
    </source>
</evidence>
<evidence type="ECO:0000256" key="6">
    <source>
        <dbReference type="ARBA" id="ARBA00022617"/>
    </source>
</evidence>
<comment type="subcellular location">
    <subcellularLocation>
        <location evidence="17">Secreted</location>
    </subcellularLocation>
</comment>
<feature type="binding site" evidence="15">
    <location>
        <position position="99"/>
    </location>
    <ligand>
        <name>Ca(2+)</name>
        <dbReference type="ChEBI" id="CHEBI:29108"/>
        <label>1</label>
    </ligand>
</feature>
<evidence type="ECO:0000256" key="10">
    <source>
        <dbReference type="ARBA" id="ARBA00023004"/>
    </source>
</evidence>
<keyword evidence="5 17" id="KW-0575">Peroxidase</keyword>
<feature type="disulfide bond" evidence="16">
    <location>
        <begin position="226"/>
        <end position="258"/>
    </location>
</feature>
<comment type="catalytic activity">
    <reaction evidence="1 17">
        <text>2 a phenolic donor + H2O2 = 2 a phenolic radical donor + 2 H2O</text>
        <dbReference type="Rhea" id="RHEA:56136"/>
        <dbReference type="ChEBI" id="CHEBI:15377"/>
        <dbReference type="ChEBI" id="CHEBI:16240"/>
        <dbReference type="ChEBI" id="CHEBI:139520"/>
        <dbReference type="ChEBI" id="CHEBI:139521"/>
        <dbReference type="EC" id="1.11.1.7"/>
    </reaction>
</comment>
<keyword evidence="18" id="KW-1133">Transmembrane helix</keyword>
<evidence type="ECO:0000256" key="12">
    <source>
        <dbReference type="ARBA" id="ARBA00023180"/>
    </source>
</evidence>
<comment type="similarity">
    <text evidence="17">Belongs to the peroxidase family. Classical plant (class III) peroxidase subfamily.</text>
</comment>
<protein>
    <recommendedName>
        <fullName evidence="4 17">Peroxidase</fullName>
        <ecNumber evidence="4 17">1.11.1.7</ecNumber>
    </recommendedName>
</protein>
<feature type="binding site" evidence="14">
    <location>
        <position position="188"/>
    </location>
    <ligand>
        <name>substrate</name>
    </ligand>
</feature>
<reference evidence="21" key="1">
    <citation type="journal article" date="2019" name="Gigascience">
        <title>De novo genome assembly of the endangered Acer yangbiense, a plant species with extremely small populations endemic to Yunnan Province, China.</title>
        <authorList>
            <person name="Yang J."/>
            <person name="Wariss H.M."/>
            <person name="Tao L."/>
            <person name="Zhang R."/>
            <person name="Yun Q."/>
            <person name="Hollingsworth P."/>
            <person name="Dao Z."/>
            <person name="Luo G."/>
            <person name="Guo H."/>
            <person name="Ma Y."/>
            <person name="Sun W."/>
        </authorList>
    </citation>
    <scope>NUCLEOTIDE SEQUENCE [LARGE SCALE GENOMIC DNA]</scope>
    <source>
        <strain evidence="21">cv. Malutang</strain>
    </source>
</reference>
<dbReference type="Gene3D" id="1.10.520.10">
    <property type="match status" value="1"/>
</dbReference>
<comment type="cofactor">
    <cofactor evidence="15 17">
        <name>Ca(2+)</name>
        <dbReference type="ChEBI" id="CHEBI:29108"/>
    </cofactor>
    <text evidence="15 17">Binds 2 calcium ions per subunit.</text>
</comment>
<keyword evidence="18" id="KW-0812">Transmembrane</keyword>
<feature type="binding site" evidence="15">
    <location>
        <position position="220"/>
    </location>
    <ligand>
        <name>Ca(2+)</name>
        <dbReference type="ChEBI" id="CHEBI:29108"/>
        <label>2</label>
    </ligand>
</feature>
<evidence type="ECO:0000256" key="1">
    <source>
        <dbReference type="ARBA" id="ARBA00000189"/>
    </source>
</evidence>
<dbReference type="EMBL" id="VAHF01000002">
    <property type="protein sequence ID" value="TXG68291.1"/>
    <property type="molecule type" value="Genomic_DNA"/>
</dbReference>
<dbReference type="PANTHER" id="PTHR31388">
    <property type="entry name" value="PEROXIDASE 72-RELATED"/>
    <property type="match status" value="1"/>
</dbReference>
<feature type="domain" description="Plant heme peroxidase family profile" evidence="19">
    <location>
        <begin position="97"/>
        <end position="358"/>
    </location>
</feature>
<proteinExistence type="inferred from homology"/>
<feature type="binding site" evidence="15">
    <location>
        <position position="103"/>
    </location>
    <ligand>
        <name>Ca(2+)</name>
        <dbReference type="ChEBI" id="CHEBI:29108"/>
        <label>1</label>
    </ligand>
</feature>
<evidence type="ECO:0000256" key="3">
    <source>
        <dbReference type="ARBA" id="ARBA00006873"/>
    </source>
</evidence>
<keyword evidence="10 15" id="KW-0408">Iron</keyword>
<evidence type="ECO:0000256" key="5">
    <source>
        <dbReference type="ARBA" id="ARBA00022559"/>
    </source>
</evidence>
<keyword evidence="21" id="KW-1185">Reference proteome</keyword>
<dbReference type="OrthoDB" id="2113341at2759"/>
<evidence type="ECO:0000256" key="13">
    <source>
        <dbReference type="ARBA" id="ARBA00023324"/>
    </source>
</evidence>
<name>A0A5C7IGM1_9ROSI</name>
<dbReference type="SUPFAM" id="SSF48113">
    <property type="entry name" value="Heme-dependent peroxidases"/>
    <property type="match status" value="1"/>
</dbReference>
<keyword evidence="6 17" id="KW-0349">Heme</keyword>
<keyword evidence="7 15" id="KW-0479">Metal-binding</keyword>
<dbReference type="PRINTS" id="PR00458">
    <property type="entry name" value="PEROXIDASE"/>
</dbReference>
<dbReference type="GO" id="GO:0046872">
    <property type="term" value="F:metal ion binding"/>
    <property type="evidence" value="ECO:0007669"/>
    <property type="project" value="UniProtKB-UniRule"/>
</dbReference>
<sequence>MKANPKHKRSRSSECLQKKKKKKCLLFFILYLQLYFVLHFFRPAMLKLSSLQTFTVKAARMLQTLLVAFLWMLLRPISALVPASLGFISMTVLLTAVNGCDGSLLLDNSATIVSEKEAIPNNNSLRGFDVVDRMKAALESVCPGVVSCADILTIASERSVFLSGGPEWEVPLGRRDSLLSGGLDIVMPAFFDPLDELKRKFVLVGLNNNTDLVALSGAHTFGRAQCFTFIDRLYDFNGTGESDRTLDATFARTLRRLCPIPTDGNTTVFTILTNLNQNTTDAFDNRYFTNLQSNRGLLLSDQELFSTPGADTIEIVNNFASNQTAFFESFVVSMIRMGNLRPLTGNEGEIRLNCRVVNAPPPATITRSSSNEVNFVSSI</sequence>
<feature type="transmembrane region" description="Helical" evidence="18">
    <location>
        <begin position="24"/>
        <end position="42"/>
    </location>
</feature>
<dbReference type="GO" id="GO:0020037">
    <property type="term" value="F:heme binding"/>
    <property type="evidence" value="ECO:0007669"/>
    <property type="project" value="UniProtKB-UniRule"/>
</dbReference>
<dbReference type="InterPro" id="IPR000823">
    <property type="entry name" value="Peroxidase_pln"/>
</dbReference>